<accession>A0A7W9CY29</accession>
<dbReference type="Proteomes" id="UP000528824">
    <property type="component" value="Unassembled WGS sequence"/>
</dbReference>
<dbReference type="EMBL" id="JACHBC010000017">
    <property type="protein sequence ID" value="MBB5564103.1"/>
    <property type="molecule type" value="Genomic_DNA"/>
</dbReference>
<organism evidence="1 2">
    <name type="scientific">Rhizobium lentis</name>
    <dbReference type="NCBI Taxonomy" id="1138194"/>
    <lineage>
        <taxon>Bacteria</taxon>
        <taxon>Pseudomonadati</taxon>
        <taxon>Pseudomonadota</taxon>
        <taxon>Alphaproteobacteria</taxon>
        <taxon>Hyphomicrobiales</taxon>
        <taxon>Rhizobiaceae</taxon>
        <taxon>Rhizobium/Agrobacterium group</taxon>
        <taxon>Rhizobium</taxon>
    </lineage>
</organism>
<name>A0A7W9CY29_9HYPH</name>
<evidence type="ECO:0008006" key="3">
    <source>
        <dbReference type="Google" id="ProtNLM"/>
    </source>
</evidence>
<keyword evidence="2" id="KW-1185">Reference proteome</keyword>
<gene>
    <name evidence="1" type="ORF">GGI59_005810</name>
</gene>
<dbReference type="RefSeq" id="WP_183919368.1">
    <property type="nucleotide sequence ID" value="NZ_JACHBB010000016.1"/>
</dbReference>
<comment type="caution">
    <text evidence="1">The sequence shown here is derived from an EMBL/GenBank/DDBJ whole genome shotgun (WGS) entry which is preliminary data.</text>
</comment>
<evidence type="ECO:0000313" key="2">
    <source>
        <dbReference type="Proteomes" id="UP000528824"/>
    </source>
</evidence>
<dbReference type="AlphaFoldDB" id="A0A7W9CY29"/>
<evidence type="ECO:0000313" key="1">
    <source>
        <dbReference type="EMBL" id="MBB5564103.1"/>
    </source>
</evidence>
<protein>
    <recommendedName>
        <fullName evidence="3">DUF416 family protein</fullName>
    </recommendedName>
</protein>
<reference evidence="1 2" key="1">
    <citation type="submission" date="2020-08" db="EMBL/GenBank/DDBJ databases">
        <title>Genomic Encyclopedia of Type Strains, Phase IV (KMG-V): Genome sequencing to study the core and pangenomes of soil and plant-associated prokaryotes.</title>
        <authorList>
            <person name="Whitman W."/>
        </authorList>
    </citation>
    <scope>NUCLEOTIDE SEQUENCE [LARGE SCALE GENOMIC DNA]</scope>
    <source>
        <strain evidence="1 2">SEMIA 4034</strain>
    </source>
</reference>
<dbReference type="InterPro" id="IPR023381">
    <property type="entry name" value="YP001051499.1-like_dom_sf"/>
</dbReference>
<sequence length="198" mass="21576">MVYADGYSEASLDRLSINKCVWVALAAATRQSKNYARLPIGEQAGIEILGLLADVWDAAARQDIAFCEMTLQRVMDSLPPEDTDNSIDVIIAENCLLSLAYALRCQINGEKKEAHWALMKAYDAADQIALILWRAQNGESFAEAEIRAMPVVQRELANQAAAFDTAFSSSESEALALLEGAAFAVEFATPNEWLALAS</sequence>
<dbReference type="Gene3D" id="1.20.1590.10">
    <property type="entry name" value="YP_001051499.1 domain like"/>
    <property type="match status" value="1"/>
</dbReference>
<proteinExistence type="predicted"/>